<gene>
    <name evidence="1" type="ORF">FC756_15685</name>
</gene>
<dbReference type="RefSeq" id="WP_107895369.1">
    <property type="nucleotide sequence ID" value="NZ_PYWM01000009.1"/>
</dbReference>
<reference evidence="1 2" key="1">
    <citation type="submission" date="2019-04" db="EMBL/GenBank/DDBJ databases">
        <title>Lysinibacillus genome sequencing.</title>
        <authorList>
            <person name="Dunlap C."/>
        </authorList>
    </citation>
    <scope>NUCLEOTIDE SEQUENCE [LARGE SCALE GENOMIC DNA]</scope>
    <source>
        <strain evidence="1 2">CCTCC AB 2010389</strain>
    </source>
</reference>
<organism evidence="1 2">
    <name type="scientific">Lysinibacillus mangiferihumi</name>
    <dbReference type="NCBI Taxonomy" id="1130819"/>
    <lineage>
        <taxon>Bacteria</taxon>
        <taxon>Bacillati</taxon>
        <taxon>Bacillota</taxon>
        <taxon>Bacilli</taxon>
        <taxon>Bacillales</taxon>
        <taxon>Bacillaceae</taxon>
        <taxon>Lysinibacillus</taxon>
    </lineage>
</organism>
<dbReference type="AlphaFoldDB" id="A0A4V5TN79"/>
<dbReference type="EMBL" id="SZPU01000060">
    <property type="protein sequence ID" value="TKI65973.1"/>
    <property type="molecule type" value="Genomic_DNA"/>
</dbReference>
<comment type="caution">
    <text evidence="1">The sequence shown here is derived from an EMBL/GenBank/DDBJ whole genome shotgun (WGS) entry which is preliminary data.</text>
</comment>
<keyword evidence="2" id="KW-1185">Reference proteome</keyword>
<dbReference type="Proteomes" id="UP000308744">
    <property type="component" value="Unassembled WGS sequence"/>
</dbReference>
<protein>
    <submittedName>
        <fullName evidence="1">Uncharacterized protein</fullName>
    </submittedName>
</protein>
<evidence type="ECO:0000313" key="2">
    <source>
        <dbReference type="Proteomes" id="UP000308744"/>
    </source>
</evidence>
<proteinExistence type="predicted"/>
<evidence type="ECO:0000313" key="1">
    <source>
        <dbReference type="EMBL" id="TKI65973.1"/>
    </source>
</evidence>
<accession>A0A4V5TN79</accession>
<sequence>MIIKQVYDYNLNQSTYEQLQQLLIESFEVYPENRIYFKQIPHFRFILCNGNDKVLAQVGLDYRAI</sequence>
<name>A0A4V5TN79_9BACI</name>